<dbReference type="EMBL" id="AKHW03000935">
    <property type="protein sequence ID" value="KYO44071.1"/>
    <property type="molecule type" value="Genomic_DNA"/>
</dbReference>
<sequence length="297" mass="31243">MSAGGSGLEESGRLGCTEPRGASQALDAPPLDSPEGSDNPETRSLQERAAQLLLRSASSLGSSEGLSPHPTSSPRTSKPDTAAGFLCSGFLIDGPGNEVASEFGASRASPFTLGCLSASHIPQSSSLRPEDDILFQWRLRRKMEVASEGTSGVWRTPGVPLWRGDTAWLGLRAASSSRDSGPQAPQQGVIAERLLSPPLGQEESVGPLGQEEQPVAPLGQESFPPGQEPAPHTQLLGLAARLLQEAEDSDGTEFEADPLLQVLRGQREVLRRCLRAVDLKVMQLEGGGSPEHDGSPC</sequence>
<dbReference type="eggNOG" id="ENOG502S6GS">
    <property type="taxonomic scope" value="Eukaryota"/>
</dbReference>
<keyword evidence="3" id="KW-1185">Reference proteome</keyword>
<name>A0A151P4S6_ALLMI</name>
<dbReference type="PANTHER" id="PTHR22045">
    <property type="entry name" value="PROLINE AND SERINE-RICH PROTEIN 3"/>
    <property type="match status" value="1"/>
</dbReference>
<dbReference type="PANTHER" id="PTHR22045:SF6">
    <property type="entry name" value="PROLINE AND SERINE-RICH PROTEIN 3"/>
    <property type="match status" value="1"/>
</dbReference>
<dbReference type="InterPro" id="IPR037646">
    <property type="entry name" value="PROSER3"/>
</dbReference>
<comment type="caution">
    <text evidence="2">The sequence shown here is derived from an EMBL/GenBank/DDBJ whole genome shotgun (WGS) entry which is preliminary data.</text>
</comment>
<gene>
    <name evidence="2" type="primary">PROSER3</name>
    <name evidence="2" type="ORF">Y1Q_0016071</name>
</gene>
<feature type="compositionally biased region" description="Low complexity" evidence="1">
    <location>
        <begin position="47"/>
        <end position="67"/>
    </location>
</feature>
<evidence type="ECO:0000313" key="2">
    <source>
        <dbReference type="EMBL" id="KYO44071.1"/>
    </source>
</evidence>
<protein>
    <submittedName>
        <fullName evidence="2">Proline and serine-rich protein 3</fullName>
    </submittedName>
</protein>
<dbReference type="Proteomes" id="UP000050525">
    <property type="component" value="Unassembled WGS sequence"/>
</dbReference>
<accession>A0A151P4S6</accession>
<dbReference type="STRING" id="8496.A0A151P4S6"/>
<feature type="region of interest" description="Disordered" evidence="1">
    <location>
        <begin position="199"/>
        <end position="232"/>
    </location>
</feature>
<reference evidence="2 3" key="1">
    <citation type="journal article" date="2012" name="Genome Biol.">
        <title>Sequencing three crocodilian genomes to illuminate the evolution of archosaurs and amniotes.</title>
        <authorList>
            <person name="St John J.A."/>
            <person name="Braun E.L."/>
            <person name="Isberg S.R."/>
            <person name="Miles L.G."/>
            <person name="Chong A.Y."/>
            <person name="Gongora J."/>
            <person name="Dalzell P."/>
            <person name="Moran C."/>
            <person name="Bed'hom B."/>
            <person name="Abzhanov A."/>
            <person name="Burgess S.C."/>
            <person name="Cooksey A.M."/>
            <person name="Castoe T.A."/>
            <person name="Crawford N.G."/>
            <person name="Densmore L.D."/>
            <person name="Drew J.C."/>
            <person name="Edwards S.V."/>
            <person name="Faircloth B.C."/>
            <person name="Fujita M.K."/>
            <person name="Greenwold M.J."/>
            <person name="Hoffmann F.G."/>
            <person name="Howard J.M."/>
            <person name="Iguchi T."/>
            <person name="Janes D.E."/>
            <person name="Khan S.Y."/>
            <person name="Kohno S."/>
            <person name="de Koning A.J."/>
            <person name="Lance S.L."/>
            <person name="McCarthy F.M."/>
            <person name="McCormack J.E."/>
            <person name="Merchant M.E."/>
            <person name="Peterson D.G."/>
            <person name="Pollock D.D."/>
            <person name="Pourmand N."/>
            <person name="Raney B.J."/>
            <person name="Roessler K.A."/>
            <person name="Sanford J.R."/>
            <person name="Sawyer R.H."/>
            <person name="Schmidt C.J."/>
            <person name="Triplett E.W."/>
            <person name="Tuberville T.D."/>
            <person name="Venegas-Anaya M."/>
            <person name="Howard J.T."/>
            <person name="Jarvis E.D."/>
            <person name="Guillette L.J.Jr."/>
            <person name="Glenn T.C."/>
            <person name="Green R.E."/>
            <person name="Ray D.A."/>
        </authorList>
    </citation>
    <scope>NUCLEOTIDE SEQUENCE [LARGE SCALE GENOMIC DNA]</scope>
    <source>
        <strain evidence="2">KSC_2009_1</strain>
    </source>
</reference>
<evidence type="ECO:0000313" key="3">
    <source>
        <dbReference type="Proteomes" id="UP000050525"/>
    </source>
</evidence>
<evidence type="ECO:0000256" key="1">
    <source>
        <dbReference type="SAM" id="MobiDB-lite"/>
    </source>
</evidence>
<feature type="region of interest" description="Disordered" evidence="1">
    <location>
        <begin position="1"/>
        <end position="81"/>
    </location>
</feature>
<organism evidence="2 3">
    <name type="scientific">Alligator mississippiensis</name>
    <name type="common">American alligator</name>
    <dbReference type="NCBI Taxonomy" id="8496"/>
    <lineage>
        <taxon>Eukaryota</taxon>
        <taxon>Metazoa</taxon>
        <taxon>Chordata</taxon>
        <taxon>Craniata</taxon>
        <taxon>Vertebrata</taxon>
        <taxon>Euteleostomi</taxon>
        <taxon>Archelosauria</taxon>
        <taxon>Archosauria</taxon>
        <taxon>Crocodylia</taxon>
        <taxon>Alligatoridae</taxon>
        <taxon>Alligatorinae</taxon>
        <taxon>Alligator</taxon>
    </lineage>
</organism>
<proteinExistence type="predicted"/>
<dbReference type="AlphaFoldDB" id="A0A151P4S6"/>